<organism evidence="4">
    <name type="scientific">Hexamita inflata</name>
    <dbReference type="NCBI Taxonomy" id="28002"/>
    <lineage>
        <taxon>Eukaryota</taxon>
        <taxon>Metamonada</taxon>
        <taxon>Diplomonadida</taxon>
        <taxon>Hexamitidae</taxon>
        <taxon>Hexamitinae</taxon>
        <taxon>Hexamita</taxon>
    </lineage>
</organism>
<dbReference type="AlphaFoldDB" id="A0AA86NEN5"/>
<evidence type="ECO:0000313" key="4">
    <source>
        <dbReference type="EMBL" id="CAI9917701.1"/>
    </source>
</evidence>
<evidence type="ECO:0000259" key="3">
    <source>
        <dbReference type="Pfam" id="PF16173"/>
    </source>
</evidence>
<reference evidence="4" key="1">
    <citation type="submission" date="2023-06" db="EMBL/GenBank/DDBJ databases">
        <authorList>
            <person name="Kurt Z."/>
        </authorList>
    </citation>
    <scope>NUCLEOTIDE SEQUENCE</scope>
</reference>
<feature type="domain" description="DUF4832" evidence="2">
    <location>
        <begin position="262"/>
        <end position="480"/>
    </location>
</feature>
<keyword evidence="6" id="KW-1185">Reference proteome</keyword>
<feature type="transmembrane region" description="Helical" evidence="1">
    <location>
        <begin position="21"/>
        <end position="42"/>
    </location>
</feature>
<dbReference type="Pfam" id="PF16116">
    <property type="entry name" value="DUF4832"/>
    <property type="match status" value="1"/>
</dbReference>
<keyword evidence="1" id="KW-1133">Transmembrane helix</keyword>
<feature type="domain" description="DUF4874" evidence="3">
    <location>
        <begin position="58"/>
        <end position="238"/>
    </location>
</feature>
<dbReference type="InterPro" id="IPR032379">
    <property type="entry name" value="DUF4874"/>
</dbReference>
<protein>
    <submittedName>
        <fullName evidence="4">Partial</fullName>
    </submittedName>
</protein>
<sequence>MTLYQFKTRKCKSSKKCWITSISVSLLLTTLIIVLCVLLTHAPHAELRFKESKEPFANPERGWHVLQDSENFANGSLDWLLTTWRDENSVHYVPLDQDFKVFGTVLFVQFNLEQAKNSQQIPEQKMNELHRALTKIRENGLKAIFRAAYNFDGTGRPEPDDIQTVLTHQMQIINVLNANKNVIIGVQFGFIGPWGEMHNSVFDGLEGRASYEQAVLQIGNQYFEHLDQQIKIMVRKPSDAHILVGQSPLKDEDAYTYSRTARVGFHNDALYTNANDYGTFDPDKHDPNIINYVRQQTKYTIATGESSAFDYQNSYILGNYSTYNNALKEAKWQHITSQNLWSFTQDFNGPQNNSDEYLRWDIQSFNNFTCVMGYRWVLQKMQYFNSKGNFNGQFQIINVGISAIISKRPVILIIQSSGISQKMIFDTDPRMWLPNETVVLTFDFNIISELIGKPCQILLQFPDKDSELAGNPLYSVRLANSDILWDELTGNNLITSNIMIK</sequence>
<proteinExistence type="predicted"/>
<evidence type="ECO:0000313" key="6">
    <source>
        <dbReference type="Proteomes" id="UP001642409"/>
    </source>
</evidence>
<reference evidence="5 6" key="2">
    <citation type="submission" date="2024-07" db="EMBL/GenBank/DDBJ databases">
        <authorList>
            <person name="Akdeniz Z."/>
        </authorList>
    </citation>
    <scope>NUCLEOTIDE SEQUENCE [LARGE SCALE GENOMIC DNA]</scope>
</reference>
<evidence type="ECO:0000256" key="1">
    <source>
        <dbReference type="SAM" id="Phobius"/>
    </source>
</evidence>
<dbReference type="EMBL" id="CATOUU010000137">
    <property type="protein sequence ID" value="CAI9917701.1"/>
    <property type="molecule type" value="Genomic_DNA"/>
</dbReference>
<dbReference type="Pfam" id="PF16173">
    <property type="entry name" value="DUF4874"/>
    <property type="match status" value="1"/>
</dbReference>
<dbReference type="Proteomes" id="UP001642409">
    <property type="component" value="Unassembled WGS sequence"/>
</dbReference>
<keyword evidence="1" id="KW-0812">Transmembrane</keyword>
<keyword evidence="1" id="KW-0472">Membrane</keyword>
<dbReference type="InterPro" id="IPR032267">
    <property type="entry name" value="DUF4832"/>
</dbReference>
<evidence type="ECO:0000313" key="5">
    <source>
        <dbReference type="EMBL" id="CAL6057697.1"/>
    </source>
</evidence>
<evidence type="ECO:0000259" key="2">
    <source>
        <dbReference type="Pfam" id="PF16116"/>
    </source>
</evidence>
<dbReference type="EMBL" id="CAXDID020000215">
    <property type="protein sequence ID" value="CAL6057697.1"/>
    <property type="molecule type" value="Genomic_DNA"/>
</dbReference>
<accession>A0AA86NEN5</accession>
<comment type="caution">
    <text evidence="4">The sequence shown here is derived from an EMBL/GenBank/DDBJ whole genome shotgun (WGS) entry which is preliminary data.</text>
</comment>
<gene>
    <name evidence="5" type="ORF">HINF_LOCUS47632</name>
    <name evidence="4" type="ORF">HINF_LOCUS5346</name>
</gene>
<name>A0AA86NEN5_9EUKA</name>